<dbReference type="InterPro" id="IPR052492">
    <property type="entry name" value="Tubulin-tyrosine_ligase"/>
</dbReference>
<dbReference type="Gene3D" id="3.30.470.20">
    <property type="entry name" value="ATP-grasp fold, B domain"/>
    <property type="match status" value="1"/>
</dbReference>
<evidence type="ECO:0000256" key="13">
    <source>
        <dbReference type="ARBA" id="ARBA00047950"/>
    </source>
</evidence>
<dbReference type="Proteomes" id="UP000007110">
    <property type="component" value="Unassembled WGS sequence"/>
</dbReference>
<evidence type="ECO:0000256" key="12">
    <source>
        <dbReference type="ARBA" id="ARBA00041021"/>
    </source>
</evidence>
<dbReference type="InterPro" id="IPR004344">
    <property type="entry name" value="TTL/TTLL_fam"/>
</dbReference>
<name>A0A7M7RFZ3_STRPU</name>
<dbReference type="PANTHER" id="PTHR46570:SF1">
    <property type="entry name" value="TUBULIN--TYROSINE LIGASE"/>
    <property type="match status" value="1"/>
</dbReference>
<dbReference type="Pfam" id="PF03133">
    <property type="entry name" value="TTL"/>
    <property type="match status" value="1"/>
</dbReference>
<evidence type="ECO:0000256" key="7">
    <source>
        <dbReference type="ARBA" id="ARBA00022840"/>
    </source>
</evidence>
<comment type="cofactor">
    <cofactor evidence="1">
        <name>Mg(2+)</name>
        <dbReference type="ChEBI" id="CHEBI:18420"/>
    </cofactor>
</comment>
<evidence type="ECO:0000256" key="5">
    <source>
        <dbReference type="ARBA" id="ARBA00022598"/>
    </source>
</evidence>
<dbReference type="PANTHER" id="PTHR46570">
    <property type="entry name" value="TUBULIN--TYROSINE LIGASE"/>
    <property type="match status" value="1"/>
</dbReference>
<keyword evidence="8" id="KW-0460">Magnesium</keyword>
<reference evidence="16" key="1">
    <citation type="submission" date="2015-02" db="EMBL/GenBank/DDBJ databases">
        <title>Genome sequencing for Strongylocentrotus purpuratus.</title>
        <authorList>
            <person name="Murali S."/>
            <person name="Liu Y."/>
            <person name="Vee V."/>
            <person name="English A."/>
            <person name="Wang M."/>
            <person name="Skinner E."/>
            <person name="Han Y."/>
            <person name="Muzny D.M."/>
            <person name="Worley K.C."/>
            <person name="Gibbs R.A."/>
        </authorList>
    </citation>
    <scope>NUCLEOTIDE SEQUENCE</scope>
</reference>
<evidence type="ECO:0000256" key="3">
    <source>
        <dbReference type="ARBA" id="ARBA00006820"/>
    </source>
</evidence>
<evidence type="ECO:0000256" key="10">
    <source>
        <dbReference type="ARBA" id="ARBA00037791"/>
    </source>
</evidence>
<dbReference type="EC" id="6.3.2.25" evidence="11"/>
<evidence type="ECO:0000256" key="11">
    <source>
        <dbReference type="ARBA" id="ARBA00038960"/>
    </source>
</evidence>
<dbReference type="GO" id="GO:0005524">
    <property type="term" value="F:ATP binding"/>
    <property type="evidence" value="ECO:0007669"/>
    <property type="project" value="UniProtKB-KW"/>
</dbReference>
<dbReference type="KEGG" id="spu:582881"/>
<dbReference type="GO" id="GO:0000226">
    <property type="term" value="P:microtubule cytoskeleton organization"/>
    <property type="evidence" value="ECO:0000318"/>
    <property type="project" value="GO_Central"/>
</dbReference>
<comment type="subunit">
    <text evidence="4">Monomer.</text>
</comment>
<organism evidence="15 16">
    <name type="scientific">Strongylocentrotus purpuratus</name>
    <name type="common">Purple sea urchin</name>
    <dbReference type="NCBI Taxonomy" id="7668"/>
    <lineage>
        <taxon>Eukaryota</taxon>
        <taxon>Metazoa</taxon>
        <taxon>Echinodermata</taxon>
        <taxon>Eleutherozoa</taxon>
        <taxon>Echinozoa</taxon>
        <taxon>Echinoidea</taxon>
        <taxon>Euechinoidea</taxon>
        <taxon>Echinacea</taxon>
        <taxon>Camarodonta</taxon>
        <taxon>Echinidea</taxon>
        <taxon>Strongylocentrotidae</taxon>
        <taxon>Strongylocentrotus</taxon>
    </lineage>
</organism>
<accession>A0A7M7RFZ3</accession>
<dbReference type="GO" id="GO:0005876">
    <property type="term" value="C:spindle microtubule"/>
    <property type="evidence" value="ECO:0000318"/>
    <property type="project" value="GO_Central"/>
</dbReference>
<keyword evidence="16" id="KW-1185">Reference proteome</keyword>
<dbReference type="CTD" id="150465"/>
<keyword evidence="7" id="KW-0067">ATP-binding</keyword>
<dbReference type="OrthoDB" id="202825at2759"/>
<evidence type="ECO:0000256" key="1">
    <source>
        <dbReference type="ARBA" id="ARBA00001946"/>
    </source>
</evidence>
<evidence type="ECO:0000256" key="9">
    <source>
        <dbReference type="ARBA" id="ARBA00022958"/>
    </source>
</evidence>
<evidence type="ECO:0000313" key="15">
    <source>
        <dbReference type="EnsemblMetazoa" id="XP_787911"/>
    </source>
</evidence>
<dbReference type="SUPFAM" id="SSF56059">
    <property type="entry name" value="Glutathione synthetase ATP-binding domain-like"/>
    <property type="match status" value="1"/>
</dbReference>
<dbReference type="InParanoid" id="A0A7M7RFZ3"/>
<evidence type="ECO:0000256" key="8">
    <source>
        <dbReference type="ARBA" id="ARBA00022842"/>
    </source>
</evidence>
<dbReference type="GeneID" id="582881"/>
<evidence type="ECO:0000256" key="14">
    <source>
        <dbReference type="SAM" id="MobiDB-lite"/>
    </source>
</evidence>
<dbReference type="OMA" id="LDKTCHL"/>
<dbReference type="PROSITE" id="PS51221">
    <property type="entry name" value="TTL"/>
    <property type="match status" value="1"/>
</dbReference>
<evidence type="ECO:0000256" key="4">
    <source>
        <dbReference type="ARBA" id="ARBA00011245"/>
    </source>
</evidence>
<protein>
    <recommendedName>
        <fullName evidence="12">Tubulin--tyrosine ligase</fullName>
        <ecNumber evidence="11">6.3.2.25</ecNumber>
    </recommendedName>
</protein>
<dbReference type="GO" id="GO:0004835">
    <property type="term" value="F:tubulin-tyrosine ligase activity"/>
    <property type="evidence" value="ECO:0000318"/>
    <property type="project" value="GO_Central"/>
</dbReference>
<keyword evidence="6" id="KW-0547">Nucleotide-binding</keyword>
<evidence type="ECO:0000256" key="6">
    <source>
        <dbReference type="ARBA" id="ARBA00022741"/>
    </source>
</evidence>
<comment type="cofactor">
    <cofactor evidence="2">
        <name>K(+)</name>
        <dbReference type="ChEBI" id="CHEBI:29103"/>
    </cofactor>
</comment>
<dbReference type="Gene3D" id="3.40.50.11480">
    <property type="match status" value="1"/>
</dbReference>
<proteinExistence type="inferred from homology"/>
<keyword evidence="5" id="KW-0436">Ligase</keyword>
<dbReference type="AlphaFoldDB" id="A0A7M7RFZ3"/>
<comment type="similarity">
    <text evidence="3">Belongs to the tubulin--tyrosine ligase family.</text>
</comment>
<evidence type="ECO:0000313" key="16">
    <source>
        <dbReference type="Proteomes" id="UP000007110"/>
    </source>
</evidence>
<dbReference type="EnsemblMetazoa" id="XM_782818">
    <property type="protein sequence ID" value="XP_787911"/>
    <property type="gene ID" value="LOC582881"/>
</dbReference>
<dbReference type="RefSeq" id="XP_787911.4">
    <property type="nucleotide sequence ID" value="XM_782818.5"/>
</dbReference>
<sequence>MFSYIVRDDKSSVYHALVETISRRSHWTQKTGDTVKANLIIGERNTVKFPFGRLGHDGILQLVNCYRGSGKLSRKTALVTALSSWQESTGEDISLWLPETYIIRPQQRDEESLRKKPFQVPKPDQREELKRSHASKQASGSGDIWIAKSTAGLKGEGILISSNSDELLSFVDSHPHAHVVQKYIENPLLLPGSRKFDIRCWVLLDHQYNIYLMKEGVLRTCAEPYEPEDISNLVSHLTNHCIQEAHSKDFGKFEEGNEMFFDAFDRILQEHWNVSLEEKILPQIRHIVRTCCLSVKEELSTAGLSYHSFQLYGFDFMLDTDLRVWLLEINSAPACAQRLLPELVAGIIASAIDPLFPPQHVETEIQGASSRVFEKL</sequence>
<comment type="function">
    <text evidence="10">Catalyzes the post-translational addition of a tyrosine to the C-terminal end of detyrosinated alpha-tubulin.</text>
</comment>
<evidence type="ECO:0000256" key="2">
    <source>
        <dbReference type="ARBA" id="ARBA00001958"/>
    </source>
</evidence>
<reference evidence="15" key="2">
    <citation type="submission" date="2021-01" db="UniProtKB">
        <authorList>
            <consortium name="EnsemblMetazoa"/>
        </authorList>
    </citation>
    <scope>IDENTIFICATION</scope>
</reference>
<comment type="catalytic activity">
    <reaction evidence="13">
        <text>C-terminal L-alpha-aminoacyl-L-glutamyl-L-glutamyl-[tubulin] + L-tyrosine + ATP = C-terminal L-alpha-aminoacyl-L-glutamyl-L-glutamyl-L-tyrosyl-[tubulin] + ADP + phosphate + H(+)</text>
        <dbReference type="Rhea" id="RHEA:17605"/>
        <dbReference type="Rhea" id="RHEA-COMP:16434"/>
        <dbReference type="Rhea" id="RHEA-COMP:16435"/>
        <dbReference type="ChEBI" id="CHEBI:15378"/>
        <dbReference type="ChEBI" id="CHEBI:30616"/>
        <dbReference type="ChEBI" id="CHEBI:43474"/>
        <dbReference type="ChEBI" id="CHEBI:58315"/>
        <dbReference type="ChEBI" id="CHEBI:149554"/>
        <dbReference type="ChEBI" id="CHEBI:149555"/>
        <dbReference type="ChEBI" id="CHEBI:456216"/>
        <dbReference type="EC" id="6.3.2.25"/>
    </reaction>
</comment>
<keyword evidence="9" id="KW-0630">Potassium</keyword>
<feature type="region of interest" description="Disordered" evidence="14">
    <location>
        <begin position="108"/>
        <end position="136"/>
    </location>
</feature>